<comment type="similarity">
    <text evidence="1">Belongs to the AfsR/DnrI/RedD regulatory family.</text>
</comment>
<evidence type="ECO:0000259" key="3">
    <source>
        <dbReference type="SMART" id="SM00382"/>
    </source>
</evidence>
<evidence type="ECO:0000256" key="2">
    <source>
        <dbReference type="ARBA" id="ARBA00023125"/>
    </source>
</evidence>
<keyword evidence="7" id="KW-1185">Reference proteome</keyword>
<accession>A0ABY1I7U6</accession>
<evidence type="ECO:0000313" key="7">
    <source>
        <dbReference type="Proteomes" id="UP000184390"/>
    </source>
</evidence>
<protein>
    <submittedName>
        <fullName evidence="6">Predicted ATPase</fullName>
    </submittedName>
</protein>
<feature type="domain" description="AAA+ ATPase" evidence="3">
    <location>
        <begin position="314"/>
        <end position="472"/>
    </location>
</feature>
<sequence>MGPSGAADADPDRGADILAAMMSPADDARADDPRLRLLADSPSWEGRPLGGRVLDLLCVLAGADGATVGDEELVAALWGPDHRPAHPRQSLQVTVFRARARIGAGAVARRAGGYALALGPGDVDALALAALARDVGAAARSGDPAGVIALTDSLDDSLSALADAGGAGPAGSSPAAAADAPEAGAWGALREEAGATISQCSRARALALSDLGRCAEAMELLPALCERRPGDEALLAALIRAEAWTGSPAAALDRYENHRRRLRERGAVPGPALRAAHEAALEAERPVRRGLRAGPDRLVGRDDDLREVEAAIATHRLVTITGPGGVGKTSLAQLTASRSILPIVHVLPMIEVSPRRPGGADADAARPVTRLARELLAALGHGPRAGQDPRAALAHALSAPATLLVLDDCEHISGALADLLAPLLATLPGLRVLVTSRRSLDIAPERVQRLGPLAPGASAELFRERALAVRPGQDIDDADLERLLPALDGIPLAIELAAARTRVMSVAQVAQRLPRDLLTLPGRRDLPERQRTLASVIEWSWGLLDDSQRRAMRRLSLLADGFALETAEEVLGPGAPIVVDALVAQSLLSVDEAPPRADGAGARGPRFRMMSSVRELVRSLPDDPALAAADLAAVRAWALSVCSTVLDASTAPEAPGGDGTGTMERVLAEEPGLVQELSRALEAWDRDPASLADLEDACSLGAALLTCWSSSWGYPQLAAWAPRLTPVAATAPPSAAGARSRALLLHVLCASTWLLGPLPEDVRRAIPGGSGLDDAAGAAIRRLARAPRSQWPDLARDEDMWTAWTAGACVSSDMENAGDVEGALGLTESLLERARTEGLPDARLVDLSLVRLRLLLELGRYAEAGRVCARTARLLERSALPQRALYLRLLEMQRRCCQVYVDPTPEAASALLRDFGGAVLPGAGMSMLSFVGSEMKALMGSTRQAALDNRAFLEDLATPQGAVPPGGPWELYALATCLVIDASLDASERVGLDLPSVRRRAMRALGRALGPGARGERDLPTVATLAVAVGLAVMAAAASDDSAIGLPRSAGPVGAELLATALRVGHNQTCLLLSLPRIVAGAERVDAQALREARGRAEGLGESLQELVAHMAFLVEGLSDWL</sequence>
<dbReference type="SMART" id="SM00862">
    <property type="entry name" value="Trans_reg_C"/>
    <property type="match status" value="1"/>
</dbReference>
<organism evidence="6 7">
    <name type="scientific">Actinomyces denticolens</name>
    <dbReference type="NCBI Taxonomy" id="52767"/>
    <lineage>
        <taxon>Bacteria</taxon>
        <taxon>Bacillati</taxon>
        <taxon>Actinomycetota</taxon>
        <taxon>Actinomycetes</taxon>
        <taxon>Actinomycetales</taxon>
        <taxon>Actinomycetaceae</taxon>
        <taxon>Actinomyces</taxon>
    </lineage>
</organism>
<proteinExistence type="inferred from homology"/>
<dbReference type="Pfam" id="PF03704">
    <property type="entry name" value="BTAD"/>
    <property type="match status" value="1"/>
</dbReference>
<gene>
    <name evidence="6" type="ORF">SAMN05216246_104131</name>
</gene>
<dbReference type="SUPFAM" id="SSF52540">
    <property type="entry name" value="P-loop containing nucleoside triphosphate hydrolases"/>
    <property type="match status" value="1"/>
</dbReference>
<reference evidence="6 7" key="1">
    <citation type="submission" date="2016-11" db="EMBL/GenBank/DDBJ databases">
        <authorList>
            <person name="Varghese N."/>
            <person name="Submissions S."/>
        </authorList>
    </citation>
    <scope>NUCLEOTIDE SEQUENCE [LARGE SCALE GENOMIC DNA]</scope>
    <source>
        <strain evidence="6 7">PA</strain>
    </source>
</reference>
<feature type="domain" description="OmpR/PhoB-type" evidence="4">
    <location>
        <begin position="46"/>
        <end position="116"/>
    </location>
</feature>
<name>A0ABY1I7U6_9ACTO</name>
<dbReference type="PANTHER" id="PTHR47691:SF3">
    <property type="entry name" value="HTH-TYPE TRANSCRIPTIONAL REGULATOR RV0890C-RELATED"/>
    <property type="match status" value="1"/>
</dbReference>
<dbReference type="Gene3D" id="1.25.40.10">
    <property type="entry name" value="Tetratricopeptide repeat domain"/>
    <property type="match status" value="1"/>
</dbReference>
<dbReference type="EMBL" id="FQYL01000004">
    <property type="protein sequence ID" value="SHI73039.1"/>
    <property type="molecule type" value="Genomic_DNA"/>
</dbReference>
<dbReference type="InterPro" id="IPR041664">
    <property type="entry name" value="AAA_16"/>
</dbReference>
<dbReference type="InterPro" id="IPR036388">
    <property type="entry name" value="WH-like_DNA-bd_sf"/>
</dbReference>
<dbReference type="SMART" id="SM00382">
    <property type="entry name" value="AAA"/>
    <property type="match status" value="1"/>
</dbReference>
<dbReference type="Proteomes" id="UP000184390">
    <property type="component" value="Unassembled WGS sequence"/>
</dbReference>
<evidence type="ECO:0000256" key="1">
    <source>
        <dbReference type="ARBA" id="ARBA00005820"/>
    </source>
</evidence>
<dbReference type="InterPro" id="IPR027417">
    <property type="entry name" value="P-loop_NTPase"/>
</dbReference>
<dbReference type="InterPro" id="IPR003593">
    <property type="entry name" value="AAA+_ATPase"/>
</dbReference>
<dbReference type="SUPFAM" id="SSF48452">
    <property type="entry name" value="TPR-like"/>
    <property type="match status" value="1"/>
</dbReference>
<dbReference type="PRINTS" id="PR00364">
    <property type="entry name" value="DISEASERSIST"/>
</dbReference>
<evidence type="ECO:0000259" key="5">
    <source>
        <dbReference type="SMART" id="SM01043"/>
    </source>
</evidence>
<dbReference type="InterPro" id="IPR011990">
    <property type="entry name" value="TPR-like_helical_dom_sf"/>
</dbReference>
<dbReference type="Gene3D" id="1.10.10.10">
    <property type="entry name" value="Winged helix-like DNA-binding domain superfamily/Winged helix DNA-binding domain"/>
    <property type="match status" value="1"/>
</dbReference>
<dbReference type="Gene3D" id="3.40.50.300">
    <property type="entry name" value="P-loop containing nucleotide triphosphate hydrolases"/>
    <property type="match status" value="1"/>
</dbReference>
<comment type="caution">
    <text evidence="6">The sequence shown here is derived from an EMBL/GenBank/DDBJ whole genome shotgun (WGS) entry which is preliminary data.</text>
</comment>
<evidence type="ECO:0000313" key="6">
    <source>
        <dbReference type="EMBL" id="SHI73039.1"/>
    </source>
</evidence>
<feature type="domain" description="Bacterial transcriptional activator" evidence="5">
    <location>
        <begin position="123"/>
        <end position="281"/>
    </location>
</feature>
<dbReference type="InterPro" id="IPR005158">
    <property type="entry name" value="BTAD"/>
</dbReference>
<dbReference type="InterPro" id="IPR001867">
    <property type="entry name" value="OmpR/PhoB-type_DNA-bd"/>
</dbReference>
<dbReference type="PANTHER" id="PTHR47691">
    <property type="entry name" value="REGULATOR-RELATED"/>
    <property type="match status" value="1"/>
</dbReference>
<dbReference type="SMART" id="SM01043">
    <property type="entry name" value="BTAD"/>
    <property type="match status" value="1"/>
</dbReference>
<dbReference type="Pfam" id="PF13191">
    <property type="entry name" value="AAA_16"/>
    <property type="match status" value="1"/>
</dbReference>
<keyword evidence="2" id="KW-0238">DNA-binding</keyword>
<evidence type="ECO:0000259" key="4">
    <source>
        <dbReference type="SMART" id="SM00862"/>
    </source>
</evidence>